<dbReference type="AlphaFoldDB" id="A0A0E9TH20"/>
<evidence type="ECO:0000313" key="1">
    <source>
        <dbReference type="EMBL" id="JAH52727.1"/>
    </source>
</evidence>
<dbReference type="EMBL" id="GBXM01055850">
    <property type="protein sequence ID" value="JAH52727.1"/>
    <property type="molecule type" value="Transcribed_RNA"/>
</dbReference>
<reference evidence="1" key="1">
    <citation type="submission" date="2014-11" db="EMBL/GenBank/DDBJ databases">
        <authorList>
            <person name="Amaro Gonzalez C."/>
        </authorList>
    </citation>
    <scope>NUCLEOTIDE SEQUENCE</scope>
</reference>
<proteinExistence type="predicted"/>
<reference evidence="1" key="2">
    <citation type="journal article" date="2015" name="Fish Shellfish Immunol.">
        <title>Early steps in the European eel (Anguilla anguilla)-Vibrio vulnificus interaction in the gills: Role of the RtxA13 toxin.</title>
        <authorList>
            <person name="Callol A."/>
            <person name="Pajuelo D."/>
            <person name="Ebbesson L."/>
            <person name="Teles M."/>
            <person name="MacKenzie S."/>
            <person name="Amaro C."/>
        </authorList>
    </citation>
    <scope>NUCLEOTIDE SEQUENCE</scope>
</reference>
<sequence>MAQSVCQITAFSMQVMKSLLIKLFVNLNLSIEAAACIDPSKGQR</sequence>
<name>A0A0E9TH20_ANGAN</name>
<protein>
    <submittedName>
        <fullName evidence="1">Uncharacterized protein</fullName>
    </submittedName>
</protein>
<organism evidence="1">
    <name type="scientific">Anguilla anguilla</name>
    <name type="common">European freshwater eel</name>
    <name type="synonym">Muraena anguilla</name>
    <dbReference type="NCBI Taxonomy" id="7936"/>
    <lineage>
        <taxon>Eukaryota</taxon>
        <taxon>Metazoa</taxon>
        <taxon>Chordata</taxon>
        <taxon>Craniata</taxon>
        <taxon>Vertebrata</taxon>
        <taxon>Euteleostomi</taxon>
        <taxon>Actinopterygii</taxon>
        <taxon>Neopterygii</taxon>
        <taxon>Teleostei</taxon>
        <taxon>Anguilliformes</taxon>
        <taxon>Anguillidae</taxon>
        <taxon>Anguilla</taxon>
    </lineage>
</organism>
<accession>A0A0E9TH20</accession>